<evidence type="ECO:0000313" key="2">
    <source>
        <dbReference type="EMBL" id="MBD1386788.1"/>
    </source>
</evidence>
<dbReference type="InterPro" id="IPR043129">
    <property type="entry name" value="ATPase_NBD"/>
</dbReference>
<organism evidence="2 3">
    <name type="scientific">Mucilaginibacter rigui</name>
    <dbReference type="NCBI Taxonomy" id="534635"/>
    <lineage>
        <taxon>Bacteria</taxon>
        <taxon>Pseudomonadati</taxon>
        <taxon>Bacteroidota</taxon>
        <taxon>Sphingobacteriia</taxon>
        <taxon>Sphingobacteriales</taxon>
        <taxon>Sphingobacteriaceae</taxon>
        <taxon>Mucilaginibacter</taxon>
    </lineage>
</organism>
<dbReference type="Pfam" id="PF00480">
    <property type="entry name" value="ROK"/>
    <property type="match status" value="1"/>
</dbReference>
<dbReference type="Proteomes" id="UP000618754">
    <property type="component" value="Unassembled WGS sequence"/>
</dbReference>
<reference evidence="2 3" key="1">
    <citation type="submission" date="2020-09" db="EMBL/GenBank/DDBJ databases">
        <title>Novel species of Mucilaginibacter isolated from a glacier on the Tibetan Plateau.</title>
        <authorList>
            <person name="Liu Q."/>
            <person name="Xin Y.-H."/>
        </authorList>
    </citation>
    <scope>NUCLEOTIDE SEQUENCE [LARGE SCALE GENOMIC DNA]</scope>
    <source>
        <strain evidence="2 3">CGMCC 1.13878</strain>
    </source>
</reference>
<protein>
    <submittedName>
        <fullName evidence="2">ROK family protein</fullName>
    </submittedName>
</protein>
<accession>A0ABR7X871</accession>
<dbReference type="Gene3D" id="3.30.420.40">
    <property type="match status" value="2"/>
</dbReference>
<sequence>MKISDNKNIPPYILTADIGGSHITSAICNTDTYIIEENSVVRLEVDSKAGADEIIGSWQSALKMTLSAADVEISGIGVAMPGPFDYAKGISYIKGLNKYEAIYGMNIKEAIAGFLNIPGNLVHFRNDAEATIAGEALTGAGAGYKKVAGVTLGTGFGSAYCTEGIARDLNYGSDLYKESIADDYLSTRWFQKRYYELTGKPVANVKALAALLPYDSNAKQVFDEFAANMADFLKKPLQQLSPDVLVLCGNITRASAYFLPQLREHLPAITIQTALLGEKAALIGASVFTNINVLES</sequence>
<comment type="caution">
    <text evidence="2">The sequence shown here is derived from an EMBL/GenBank/DDBJ whole genome shotgun (WGS) entry which is preliminary data.</text>
</comment>
<dbReference type="EMBL" id="JACWMW010000003">
    <property type="protein sequence ID" value="MBD1386788.1"/>
    <property type="molecule type" value="Genomic_DNA"/>
</dbReference>
<evidence type="ECO:0000256" key="1">
    <source>
        <dbReference type="ARBA" id="ARBA00006479"/>
    </source>
</evidence>
<dbReference type="SUPFAM" id="SSF53067">
    <property type="entry name" value="Actin-like ATPase domain"/>
    <property type="match status" value="1"/>
</dbReference>
<proteinExistence type="inferred from homology"/>
<dbReference type="RefSeq" id="WP_191176614.1">
    <property type="nucleotide sequence ID" value="NZ_JACWMW010000003.1"/>
</dbReference>
<keyword evidence="3" id="KW-1185">Reference proteome</keyword>
<dbReference type="PANTHER" id="PTHR18964:SF149">
    <property type="entry name" value="BIFUNCTIONAL UDP-N-ACETYLGLUCOSAMINE 2-EPIMERASE_N-ACETYLMANNOSAMINE KINASE"/>
    <property type="match status" value="1"/>
</dbReference>
<name>A0ABR7X871_9SPHI</name>
<dbReference type="InterPro" id="IPR000600">
    <property type="entry name" value="ROK"/>
</dbReference>
<gene>
    <name evidence="2" type="ORF">IDJ75_16005</name>
</gene>
<evidence type="ECO:0000313" key="3">
    <source>
        <dbReference type="Proteomes" id="UP000618754"/>
    </source>
</evidence>
<dbReference type="PANTHER" id="PTHR18964">
    <property type="entry name" value="ROK (REPRESSOR, ORF, KINASE) FAMILY"/>
    <property type="match status" value="1"/>
</dbReference>
<comment type="similarity">
    <text evidence="1">Belongs to the ROK (NagC/XylR) family.</text>
</comment>